<dbReference type="InterPro" id="IPR000866">
    <property type="entry name" value="AhpC/TSA"/>
</dbReference>
<comment type="caution">
    <text evidence="3">The sequence shown here is derived from an EMBL/GenBank/DDBJ whole genome shotgun (WGS) entry which is preliminary data.</text>
</comment>
<feature type="domain" description="Thioredoxin" evidence="2">
    <location>
        <begin position="26"/>
        <end position="183"/>
    </location>
</feature>
<dbReference type="PANTHER" id="PTHR42852:SF18">
    <property type="entry name" value="CHROMOSOME UNDETERMINED SCAFFOLD_47, WHOLE GENOME SHOTGUN SEQUENCE"/>
    <property type="match status" value="1"/>
</dbReference>
<organism evidence="3 4">
    <name type="scientific">Candidatus Fervidibacter japonicus</name>
    <dbReference type="NCBI Taxonomy" id="2035412"/>
    <lineage>
        <taxon>Bacteria</taxon>
        <taxon>Candidatus Fervidibacterota</taxon>
        <taxon>Candidatus Fervidibacter</taxon>
    </lineage>
</organism>
<dbReference type="EMBL" id="BEHT01000007">
    <property type="protein sequence ID" value="GBC98192.1"/>
    <property type="molecule type" value="Genomic_DNA"/>
</dbReference>
<dbReference type="CDD" id="cd02966">
    <property type="entry name" value="TlpA_like_family"/>
    <property type="match status" value="1"/>
</dbReference>
<evidence type="ECO:0000313" key="3">
    <source>
        <dbReference type="EMBL" id="GBC98192.1"/>
    </source>
</evidence>
<evidence type="ECO:0000313" key="4">
    <source>
        <dbReference type="Proteomes" id="UP000236173"/>
    </source>
</evidence>
<dbReference type="InterPro" id="IPR036249">
    <property type="entry name" value="Thioredoxin-like_sf"/>
</dbReference>
<reference evidence="4" key="1">
    <citation type="submission" date="2017-09" db="EMBL/GenBank/DDBJ databases">
        <title>Metaegenomics of thermophilic ammonia-oxidizing enrichment culture.</title>
        <authorList>
            <person name="Kato S."/>
            <person name="Suzuki K."/>
        </authorList>
    </citation>
    <scope>NUCLEOTIDE SEQUENCE [LARGE SCALE GENOMIC DNA]</scope>
</reference>
<dbReference type="Gene3D" id="3.40.30.10">
    <property type="entry name" value="Glutaredoxin"/>
    <property type="match status" value="1"/>
</dbReference>
<keyword evidence="1" id="KW-0812">Transmembrane</keyword>
<sequence length="184" mass="20353">MSHTYLFRFWTLVVTAMFAFCAGAALKEGKTIPSFQTPLLDGKTASVAVEKGRLTMRLKDRKGNTTLQPKVLVLDFWATWCGPCHVASKWLTQLYQRYRGKGLVVLGISIDEDGRASVAPFVREHRTPYLVGLDPKATVANRFLIEGLPTIYVVNSKGVIVATFEGLPDDPKALEKAIQQAGLR</sequence>
<dbReference type="Proteomes" id="UP000236173">
    <property type="component" value="Unassembled WGS sequence"/>
</dbReference>
<dbReference type="SUPFAM" id="SSF52833">
    <property type="entry name" value="Thioredoxin-like"/>
    <property type="match status" value="1"/>
</dbReference>
<proteinExistence type="predicted"/>
<protein>
    <submittedName>
        <fullName evidence="3">Thiol-disulfide oxidoreductase ResA</fullName>
    </submittedName>
</protein>
<dbReference type="GO" id="GO:0016491">
    <property type="term" value="F:oxidoreductase activity"/>
    <property type="evidence" value="ECO:0007669"/>
    <property type="project" value="InterPro"/>
</dbReference>
<evidence type="ECO:0000256" key="1">
    <source>
        <dbReference type="SAM" id="Phobius"/>
    </source>
</evidence>
<dbReference type="GO" id="GO:0016209">
    <property type="term" value="F:antioxidant activity"/>
    <property type="evidence" value="ECO:0007669"/>
    <property type="project" value="InterPro"/>
</dbReference>
<feature type="transmembrane region" description="Helical" evidence="1">
    <location>
        <begin position="6"/>
        <end position="26"/>
    </location>
</feature>
<evidence type="ECO:0000259" key="2">
    <source>
        <dbReference type="PROSITE" id="PS51352"/>
    </source>
</evidence>
<dbReference type="InterPro" id="IPR050553">
    <property type="entry name" value="Thioredoxin_ResA/DsbE_sf"/>
</dbReference>
<dbReference type="InterPro" id="IPR013766">
    <property type="entry name" value="Thioredoxin_domain"/>
</dbReference>
<accession>A0A2H5XAH8</accession>
<keyword evidence="1" id="KW-0472">Membrane</keyword>
<dbReference type="PROSITE" id="PS51352">
    <property type="entry name" value="THIOREDOXIN_2"/>
    <property type="match status" value="1"/>
</dbReference>
<dbReference type="PANTHER" id="PTHR42852">
    <property type="entry name" value="THIOL:DISULFIDE INTERCHANGE PROTEIN DSBE"/>
    <property type="match status" value="1"/>
</dbReference>
<dbReference type="Pfam" id="PF00578">
    <property type="entry name" value="AhpC-TSA"/>
    <property type="match status" value="1"/>
</dbReference>
<name>A0A2H5XAH8_9BACT</name>
<gene>
    <name evidence="3" type="primary">resA_2</name>
    <name evidence="3" type="ORF">HRbin17_00691</name>
</gene>
<keyword evidence="1" id="KW-1133">Transmembrane helix</keyword>
<dbReference type="AlphaFoldDB" id="A0A2H5XAH8"/>